<evidence type="ECO:0000313" key="3">
    <source>
        <dbReference type="Proteomes" id="UP000825799"/>
    </source>
</evidence>
<gene>
    <name evidence="2" type="ORF">K1X15_14835</name>
</gene>
<dbReference type="Pfam" id="PF03796">
    <property type="entry name" value="DnaB_C"/>
    <property type="match status" value="1"/>
</dbReference>
<dbReference type="NCBIfam" id="NF004629">
    <property type="entry name" value="PRK05973.1"/>
    <property type="match status" value="1"/>
</dbReference>
<dbReference type="SUPFAM" id="SSF52540">
    <property type="entry name" value="P-loop containing nucleoside triphosphate hydrolases"/>
    <property type="match status" value="1"/>
</dbReference>
<organism evidence="2 3">
    <name type="scientific">Devosia salina</name>
    <dbReference type="NCBI Taxonomy" id="2860336"/>
    <lineage>
        <taxon>Bacteria</taxon>
        <taxon>Pseudomonadati</taxon>
        <taxon>Pseudomonadota</taxon>
        <taxon>Alphaproteobacteria</taxon>
        <taxon>Hyphomicrobiales</taxon>
        <taxon>Devosiaceae</taxon>
        <taxon>Devosia</taxon>
    </lineage>
</organism>
<keyword evidence="2" id="KW-0347">Helicase</keyword>
<dbReference type="GO" id="GO:0004386">
    <property type="term" value="F:helicase activity"/>
    <property type="evidence" value="ECO:0007669"/>
    <property type="project" value="UniProtKB-KW"/>
</dbReference>
<accession>A0ABX8WE44</accession>
<keyword evidence="2" id="KW-0067">ATP-binding</keyword>
<evidence type="ECO:0000259" key="1">
    <source>
        <dbReference type="Pfam" id="PF03796"/>
    </source>
</evidence>
<dbReference type="InterPro" id="IPR007694">
    <property type="entry name" value="DNA_helicase_DnaB-like_C"/>
</dbReference>
<proteinExistence type="predicted"/>
<reference evidence="2 3" key="1">
    <citation type="submission" date="2021-08" db="EMBL/GenBank/DDBJ databases">
        <title>Devosia salina sp. nov., isolated from the South China Sea sediment.</title>
        <authorList>
            <person name="Zhou Z."/>
        </authorList>
    </citation>
    <scope>NUCLEOTIDE SEQUENCE [LARGE SCALE GENOMIC DNA]</scope>
    <source>
        <strain evidence="2 3">SCS-3</strain>
    </source>
</reference>
<protein>
    <submittedName>
        <fullName evidence="2">Replicative DNA helicase</fullName>
    </submittedName>
</protein>
<keyword evidence="2" id="KW-0378">Hydrolase</keyword>
<name>A0ABX8WE44_9HYPH</name>
<feature type="domain" description="SF4 helicase" evidence="1">
    <location>
        <begin position="59"/>
        <end position="124"/>
    </location>
</feature>
<keyword evidence="3" id="KW-1185">Reference proteome</keyword>
<sequence length="239" mass="25903">MRLSAPIHRLKRAARDHARASAMPLHTALDHVAAGEGYASWSLLAARQTEAASDPATLMRSLAPGEMILIAARPLQGKTMFALQIAVTAIADGHEAHFFSLDYTPRDVAERLARLPEGIAQHATKLNVDCSDAISAGYVIEKLAAAPRGTVTAVDYLQLLDQKRTNPPLEQQIRALAEFAKARGVTMAFVCQVDRSFDATAALLPDLADIRLPNPLDLSLFDRAVFLHGGRYSTLDARN</sequence>
<dbReference type="Proteomes" id="UP000825799">
    <property type="component" value="Chromosome"/>
</dbReference>
<dbReference type="PANTHER" id="PTHR30153">
    <property type="entry name" value="REPLICATIVE DNA HELICASE DNAB"/>
    <property type="match status" value="1"/>
</dbReference>
<dbReference type="EMBL" id="CP080590">
    <property type="protein sequence ID" value="QYO75894.1"/>
    <property type="molecule type" value="Genomic_DNA"/>
</dbReference>
<dbReference type="Gene3D" id="3.40.50.300">
    <property type="entry name" value="P-loop containing nucleotide triphosphate hydrolases"/>
    <property type="match status" value="1"/>
</dbReference>
<dbReference type="PANTHER" id="PTHR30153:SF2">
    <property type="entry name" value="REPLICATIVE DNA HELICASE"/>
    <property type="match status" value="1"/>
</dbReference>
<dbReference type="RefSeq" id="WP_220304389.1">
    <property type="nucleotide sequence ID" value="NZ_CP080590.1"/>
</dbReference>
<evidence type="ECO:0000313" key="2">
    <source>
        <dbReference type="EMBL" id="QYO75894.1"/>
    </source>
</evidence>
<keyword evidence="2" id="KW-0547">Nucleotide-binding</keyword>
<dbReference type="InterPro" id="IPR027417">
    <property type="entry name" value="P-loop_NTPase"/>
</dbReference>